<sequence length="181" mass="19911">MSKDPVATSKFLSLVLRHKPETIGLALDANGWVNLEELVRQANECGYGLTIKDIFDAVASSDKQRFALDPSGQRIRANQGHSVKVDLALAALQPPTLLYHGTATRFLTSIRHAGLLKQARHHVHLSLDAGTAARVGSRHGQPVVLIVRAEQMSHSGHLFYRSQNGVWLTDHVPPTFIEFPL</sequence>
<comment type="caution">
    <text evidence="6">The sequence shown here is derived from an EMBL/GenBank/DDBJ whole genome shotgun (WGS) entry which is preliminary data.</text>
</comment>
<dbReference type="PANTHER" id="PTHR12684">
    <property type="entry name" value="PUTATIVE PHOSPHOTRANSFERASE"/>
    <property type="match status" value="1"/>
</dbReference>
<dbReference type="RefSeq" id="WP_126685162.1">
    <property type="nucleotide sequence ID" value="NZ_RYYV01000008.1"/>
</dbReference>
<dbReference type="GO" id="GO:0003950">
    <property type="term" value="F:NAD+ poly-ADP-ribosyltransferase activity"/>
    <property type="evidence" value="ECO:0007669"/>
    <property type="project" value="InterPro"/>
</dbReference>
<evidence type="ECO:0000256" key="1">
    <source>
        <dbReference type="ARBA" id="ARBA00009836"/>
    </source>
</evidence>
<dbReference type="NCBIfam" id="NF002014">
    <property type="entry name" value="PRK00819.1-4"/>
    <property type="match status" value="1"/>
</dbReference>
<evidence type="ECO:0000256" key="3">
    <source>
        <dbReference type="ARBA" id="ARBA00023027"/>
    </source>
</evidence>
<dbReference type="InterPro" id="IPR042081">
    <property type="entry name" value="RNA_2'-PTrans_C"/>
</dbReference>
<accession>A0A3S0RKA8</accession>
<name>A0A3S0RKA8_9GAMM</name>
<dbReference type="Gene3D" id="1.10.10.970">
    <property type="entry name" value="RNA 2'-phosphotransferase, Tpt1/KptA family, N-terminal domain"/>
    <property type="match status" value="1"/>
</dbReference>
<keyword evidence="7" id="KW-1185">Reference proteome</keyword>
<evidence type="ECO:0000256" key="2">
    <source>
        <dbReference type="ARBA" id="ARBA00022679"/>
    </source>
</evidence>
<dbReference type="EMBL" id="RYYV01000008">
    <property type="protein sequence ID" value="RUL74966.1"/>
    <property type="molecule type" value="Genomic_DNA"/>
</dbReference>
<gene>
    <name evidence="5" type="primary">kptA</name>
    <name evidence="6" type="ORF">EKH80_12870</name>
</gene>
<dbReference type="Proteomes" id="UP000274358">
    <property type="component" value="Unassembled WGS sequence"/>
</dbReference>
<comment type="similarity">
    <text evidence="1 5">Belongs to the KptA/TPT1 family.</text>
</comment>
<dbReference type="EC" id="2.7.1.-" evidence="5"/>
<dbReference type="InterPro" id="IPR022928">
    <property type="entry name" value="RNA_2'-PTrans_KptA"/>
</dbReference>
<dbReference type="GO" id="GO:0000215">
    <property type="term" value="F:tRNA 2'-phosphotransferase activity"/>
    <property type="evidence" value="ECO:0007669"/>
    <property type="project" value="TreeGrafter"/>
</dbReference>
<dbReference type="Pfam" id="PF01885">
    <property type="entry name" value="PTS_2-RNA"/>
    <property type="match status" value="1"/>
</dbReference>
<reference evidence="6 7" key="1">
    <citation type="submission" date="2018-12" db="EMBL/GenBank/DDBJ databases">
        <title>Dyella dinghuensis sp. nov. DHOA06 and Dyella choica sp. nov. 4M-K27, isolated from forest soil.</title>
        <authorList>
            <person name="Qiu L.-H."/>
            <person name="Gao Z.-H."/>
        </authorList>
    </citation>
    <scope>NUCLEOTIDE SEQUENCE [LARGE SCALE GENOMIC DNA]</scope>
    <source>
        <strain evidence="6 7">4M-K27</strain>
    </source>
</reference>
<evidence type="ECO:0000313" key="6">
    <source>
        <dbReference type="EMBL" id="RUL74966.1"/>
    </source>
</evidence>
<keyword evidence="2 5" id="KW-0808">Transferase</keyword>
<dbReference type="InterPro" id="IPR042080">
    <property type="entry name" value="RNA_2'-PTrans_N"/>
</dbReference>
<dbReference type="InterPro" id="IPR002745">
    <property type="entry name" value="Ptrans_KptA/Tpt1"/>
</dbReference>
<dbReference type="GO" id="GO:0006388">
    <property type="term" value="P:tRNA splicing, via endonucleolytic cleavage and ligation"/>
    <property type="evidence" value="ECO:0007669"/>
    <property type="project" value="UniProtKB-UniRule"/>
</dbReference>
<evidence type="ECO:0000313" key="7">
    <source>
        <dbReference type="Proteomes" id="UP000274358"/>
    </source>
</evidence>
<organism evidence="6 7">
    <name type="scientific">Dyella choica</name>
    <dbReference type="NCBI Taxonomy" id="1927959"/>
    <lineage>
        <taxon>Bacteria</taxon>
        <taxon>Pseudomonadati</taxon>
        <taxon>Pseudomonadota</taxon>
        <taxon>Gammaproteobacteria</taxon>
        <taxon>Lysobacterales</taxon>
        <taxon>Rhodanobacteraceae</taxon>
        <taxon>Dyella</taxon>
    </lineage>
</organism>
<keyword evidence="3 5" id="KW-0520">NAD</keyword>
<evidence type="ECO:0000256" key="4">
    <source>
        <dbReference type="ARBA" id="ARBA00025212"/>
    </source>
</evidence>
<evidence type="ECO:0000256" key="5">
    <source>
        <dbReference type="HAMAP-Rule" id="MF_00299"/>
    </source>
</evidence>
<dbReference type="Gene3D" id="3.20.170.30">
    <property type="match status" value="1"/>
</dbReference>
<dbReference type="PANTHER" id="PTHR12684:SF2">
    <property type="entry name" value="TRNA 2'-PHOSPHOTRANSFERASE 1"/>
    <property type="match status" value="1"/>
</dbReference>
<comment type="function">
    <text evidence="4 5">Removes the 2'-phosphate from RNA via an intermediate in which the phosphate is ADP-ribosylated by NAD followed by a presumed transesterification to release the RNA and generate ADP-ribose 1''-2''-cyclic phosphate (APPR&gt;P). May function as an ADP-ribosylase.</text>
</comment>
<protein>
    <recommendedName>
        <fullName evidence="5">Probable RNA 2'-phosphotransferase</fullName>
        <ecNumber evidence="5">2.7.1.-</ecNumber>
    </recommendedName>
</protein>
<dbReference type="AlphaFoldDB" id="A0A3S0RKA8"/>
<dbReference type="HAMAP" id="MF_00299">
    <property type="entry name" value="KptA"/>
    <property type="match status" value="1"/>
</dbReference>
<dbReference type="SUPFAM" id="SSF56399">
    <property type="entry name" value="ADP-ribosylation"/>
    <property type="match status" value="1"/>
</dbReference>
<dbReference type="OrthoDB" id="4537997at2"/>
<proteinExistence type="inferred from homology"/>